<proteinExistence type="predicted"/>
<dbReference type="Proteomes" id="UP001331936">
    <property type="component" value="Unassembled WGS sequence"/>
</dbReference>
<keyword evidence="2" id="KW-1185">Reference proteome</keyword>
<comment type="caution">
    <text evidence="1">The sequence shown here is derived from an EMBL/GenBank/DDBJ whole genome shotgun (WGS) entry which is preliminary data.</text>
</comment>
<gene>
    <name evidence="1" type="ORF">Q8814_14700</name>
</gene>
<organism evidence="1 2">
    <name type="scientific">Rhodococcus chondri</name>
    <dbReference type="NCBI Taxonomy" id="3065941"/>
    <lineage>
        <taxon>Bacteria</taxon>
        <taxon>Bacillati</taxon>
        <taxon>Actinomycetota</taxon>
        <taxon>Actinomycetes</taxon>
        <taxon>Mycobacteriales</taxon>
        <taxon>Nocardiaceae</taxon>
        <taxon>Rhodococcus</taxon>
    </lineage>
</organism>
<evidence type="ECO:0000313" key="1">
    <source>
        <dbReference type="EMBL" id="MEE2033348.1"/>
    </source>
</evidence>
<dbReference type="RefSeq" id="WP_330152759.1">
    <property type="nucleotide sequence ID" value="NZ_JAUZMZ010000079.1"/>
</dbReference>
<accession>A0ABU7JTJ3</accession>
<name>A0ABU7JTJ3_9NOCA</name>
<evidence type="ECO:0000313" key="2">
    <source>
        <dbReference type="Proteomes" id="UP001331936"/>
    </source>
</evidence>
<reference evidence="1 2" key="1">
    <citation type="submission" date="2023-08" db="EMBL/GenBank/DDBJ databases">
        <authorList>
            <person name="Girao M."/>
            <person name="Carvalho M.F."/>
        </authorList>
    </citation>
    <scope>NUCLEOTIDE SEQUENCE [LARGE SCALE GENOMIC DNA]</scope>
    <source>
        <strain evidence="1 2">CC-R104</strain>
    </source>
</reference>
<dbReference type="EMBL" id="JAUZMZ010000079">
    <property type="protein sequence ID" value="MEE2033348.1"/>
    <property type="molecule type" value="Genomic_DNA"/>
</dbReference>
<sequence length="73" mass="8176">MLNHAVRGDLVTMYIRATGTKKYQTESKSEITLPTFDLDIIEVTGSGHCHSSSFRNACPLHNRHFQVPATDTE</sequence>
<protein>
    <submittedName>
        <fullName evidence="1">Uncharacterized protein</fullName>
    </submittedName>
</protein>